<organism evidence="1 2">
    <name type="scientific">Aliikangiella maris</name>
    <dbReference type="NCBI Taxonomy" id="3162458"/>
    <lineage>
        <taxon>Bacteria</taxon>
        <taxon>Pseudomonadati</taxon>
        <taxon>Pseudomonadota</taxon>
        <taxon>Gammaproteobacteria</taxon>
        <taxon>Oceanospirillales</taxon>
        <taxon>Pleioneaceae</taxon>
        <taxon>Aliikangiella</taxon>
    </lineage>
</organism>
<sequence length="256" mass="29332">MCGAIGRVFDNPFVESLLKTLNIDFHLINEYDIRPTMTVPIAIMSNEQVTGVQASWWLFQSATANGYTYNKNYKSFNTRQEKLLTNRKQDFQTQRCIIPASCFYEWNNHRYKIEPLDTAIAFGGLYKTWPITQATPKQLDLLSDMANNEVSFSHQTSLFNESANKNSNEKTSALHYSCSIITLPSIAEFSHIHAKSFPLMLTEDEITPWLDSSFSDINYWQSTLTPKIRFDLKVTPVDRKRPEVAIGESTIIKATH</sequence>
<name>A0ABV2BPR3_9GAMM</name>
<comment type="caution">
    <text evidence="1">The sequence shown here is derived from an EMBL/GenBank/DDBJ whole genome shotgun (WGS) entry which is preliminary data.</text>
</comment>
<reference evidence="1 2" key="1">
    <citation type="submission" date="2024-06" db="EMBL/GenBank/DDBJ databases">
        <authorList>
            <person name="Li F."/>
        </authorList>
    </citation>
    <scope>NUCLEOTIDE SEQUENCE [LARGE SCALE GENOMIC DNA]</scope>
    <source>
        <strain evidence="1 2">GXAS 311</strain>
    </source>
</reference>
<dbReference type="SUPFAM" id="SSF143081">
    <property type="entry name" value="BB1717-like"/>
    <property type="match status" value="1"/>
</dbReference>
<dbReference type="Pfam" id="PF02586">
    <property type="entry name" value="SRAP"/>
    <property type="match status" value="1"/>
</dbReference>
<dbReference type="Gene3D" id="3.90.1680.10">
    <property type="entry name" value="SOS response associated peptidase-like"/>
    <property type="match status" value="1"/>
</dbReference>
<gene>
    <name evidence="1" type="ORF">ABVT43_02175</name>
</gene>
<evidence type="ECO:0000313" key="1">
    <source>
        <dbReference type="EMBL" id="MET1253923.1"/>
    </source>
</evidence>
<proteinExistence type="predicted"/>
<evidence type="ECO:0000313" key="2">
    <source>
        <dbReference type="Proteomes" id="UP001548189"/>
    </source>
</evidence>
<protein>
    <submittedName>
        <fullName evidence="1">SOS response-associated peptidase family protein</fullName>
    </submittedName>
</protein>
<dbReference type="InterPro" id="IPR003738">
    <property type="entry name" value="SRAP"/>
</dbReference>
<dbReference type="EMBL" id="JBEVCJ010000002">
    <property type="protein sequence ID" value="MET1253923.1"/>
    <property type="molecule type" value="Genomic_DNA"/>
</dbReference>
<dbReference type="Proteomes" id="UP001548189">
    <property type="component" value="Unassembled WGS sequence"/>
</dbReference>
<dbReference type="PANTHER" id="PTHR13604:SF0">
    <property type="entry name" value="ABASIC SITE PROCESSING PROTEIN HMCES"/>
    <property type="match status" value="1"/>
</dbReference>
<dbReference type="InterPro" id="IPR036590">
    <property type="entry name" value="SRAP-like"/>
</dbReference>
<accession>A0ABV2BPR3</accession>
<dbReference type="PANTHER" id="PTHR13604">
    <property type="entry name" value="DC12-RELATED"/>
    <property type="match status" value="1"/>
</dbReference>
<keyword evidence="2" id="KW-1185">Reference proteome</keyword>